<evidence type="ECO:0000256" key="4">
    <source>
        <dbReference type="ARBA" id="ARBA00023136"/>
    </source>
</evidence>
<evidence type="ECO:0000256" key="5">
    <source>
        <dbReference type="SAM" id="Phobius"/>
    </source>
</evidence>
<comment type="subcellular location">
    <subcellularLocation>
        <location evidence="1">Membrane</location>
        <topology evidence="1">Multi-pass membrane protein</topology>
    </subcellularLocation>
</comment>
<organism evidence="7 8">
    <name type="scientific">Sphingorhabdus arenilitoris</name>
    <dbReference type="NCBI Taxonomy" id="1490041"/>
    <lineage>
        <taxon>Bacteria</taxon>
        <taxon>Pseudomonadati</taxon>
        <taxon>Pseudomonadota</taxon>
        <taxon>Alphaproteobacteria</taxon>
        <taxon>Sphingomonadales</taxon>
        <taxon>Sphingomonadaceae</taxon>
        <taxon>Sphingorhabdus</taxon>
    </lineage>
</organism>
<feature type="transmembrane region" description="Helical" evidence="5">
    <location>
        <begin position="181"/>
        <end position="206"/>
    </location>
</feature>
<keyword evidence="2 5" id="KW-0812">Transmembrane</keyword>
<evidence type="ECO:0000256" key="3">
    <source>
        <dbReference type="ARBA" id="ARBA00022989"/>
    </source>
</evidence>
<accession>A0ABV8RFY0</accession>
<dbReference type="EMBL" id="JBHSDH010000013">
    <property type="protein sequence ID" value="MFC4292257.1"/>
    <property type="molecule type" value="Genomic_DNA"/>
</dbReference>
<keyword evidence="3 5" id="KW-1133">Transmembrane helix</keyword>
<evidence type="ECO:0000256" key="2">
    <source>
        <dbReference type="ARBA" id="ARBA00022692"/>
    </source>
</evidence>
<feature type="transmembrane region" description="Helical" evidence="5">
    <location>
        <begin position="37"/>
        <end position="60"/>
    </location>
</feature>
<gene>
    <name evidence="7" type="ORF">ACFOWX_07505</name>
</gene>
<reference evidence="8" key="1">
    <citation type="journal article" date="2019" name="Int. J. Syst. Evol. Microbiol.">
        <title>The Global Catalogue of Microorganisms (GCM) 10K type strain sequencing project: providing services to taxonomists for standard genome sequencing and annotation.</title>
        <authorList>
            <consortium name="The Broad Institute Genomics Platform"/>
            <consortium name="The Broad Institute Genome Sequencing Center for Infectious Disease"/>
            <person name="Wu L."/>
            <person name="Ma J."/>
        </authorList>
    </citation>
    <scope>NUCLEOTIDE SEQUENCE [LARGE SCALE GENOMIC DNA]</scope>
    <source>
        <strain evidence="8">CECT 8531</strain>
    </source>
</reference>
<feature type="transmembrane region" description="Helical" evidence="5">
    <location>
        <begin position="6"/>
        <end position="25"/>
    </location>
</feature>
<evidence type="ECO:0000313" key="8">
    <source>
        <dbReference type="Proteomes" id="UP001595887"/>
    </source>
</evidence>
<dbReference type="RefSeq" id="WP_381422796.1">
    <property type="nucleotide sequence ID" value="NZ_JBHSDH010000013.1"/>
</dbReference>
<sequence>MGGYLNLVLASLAFVGSHFAMSHNLRPAMVRLFGRNAFMAVYSLISLAALIWMVIAYRAVPAGTVYWPAGDILWAVSSVLTFIAAVLYSGSMSGNPALPSPGAAEYAGRMPAGVFRVTRHPMMWSFALWGFAHLLIAPRTDNFIFIGSIIFLALAGAKAQELKKAATMGVEWEMWCRRTHYFPAITGVASIGPWTWIIGTALWLIATWAHGWFDVPAAGLFRWIQL</sequence>
<dbReference type="Pfam" id="PF07298">
    <property type="entry name" value="NnrU"/>
    <property type="match status" value="1"/>
</dbReference>
<name>A0ABV8RFY0_9SPHN</name>
<feature type="domain" description="NnrU" evidence="6">
    <location>
        <begin position="7"/>
        <end position="213"/>
    </location>
</feature>
<protein>
    <submittedName>
        <fullName evidence="7">NnrU family protein</fullName>
    </submittedName>
</protein>
<dbReference type="InterPro" id="IPR009915">
    <property type="entry name" value="NnrU_dom"/>
</dbReference>
<proteinExistence type="predicted"/>
<evidence type="ECO:0000259" key="6">
    <source>
        <dbReference type="Pfam" id="PF07298"/>
    </source>
</evidence>
<dbReference type="Gene3D" id="1.20.120.1630">
    <property type="match status" value="1"/>
</dbReference>
<keyword evidence="4 5" id="KW-0472">Membrane</keyword>
<feature type="transmembrane region" description="Helical" evidence="5">
    <location>
        <begin position="143"/>
        <end position="160"/>
    </location>
</feature>
<evidence type="ECO:0000313" key="7">
    <source>
        <dbReference type="EMBL" id="MFC4292257.1"/>
    </source>
</evidence>
<keyword evidence="8" id="KW-1185">Reference proteome</keyword>
<dbReference type="Proteomes" id="UP001595887">
    <property type="component" value="Unassembled WGS sequence"/>
</dbReference>
<comment type="caution">
    <text evidence="7">The sequence shown here is derived from an EMBL/GenBank/DDBJ whole genome shotgun (WGS) entry which is preliminary data.</text>
</comment>
<feature type="transmembrane region" description="Helical" evidence="5">
    <location>
        <begin position="72"/>
        <end position="90"/>
    </location>
</feature>
<evidence type="ECO:0000256" key="1">
    <source>
        <dbReference type="ARBA" id="ARBA00004141"/>
    </source>
</evidence>